<dbReference type="Gene3D" id="2.60.120.260">
    <property type="entry name" value="Galactose-binding domain-like"/>
    <property type="match status" value="1"/>
</dbReference>
<dbReference type="InterPro" id="IPR017853">
    <property type="entry name" value="GH"/>
</dbReference>
<accession>A0A7S8IFQ0</accession>
<feature type="domain" description="Glycoside hydrolase family 2 immunoglobulin-like beta-sandwich" evidence="4">
    <location>
        <begin position="183"/>
        <end position="281"/>
    </location>
</feature>
<dbReference type="Gene3D" id="2.60.40.10">
    <property type="entry name" value="Immunoglobulins"/>
    <property type="match status" value="1"/>
</dbReference>
<protein>
    <submittedName>
        <fullName evidence="7">Beta-galactosidase</fullName>
    </submittedName>
</protein>
<dbReference type="KEGG" id="pmet:G4Y79_05500"/>
<dbReference type="EMBL" id="CP062983">
    <property type="protein sequence ID" value="QPC83836.1"/>
    <property type="molecule type" value="Genomic_DNA"/>
</dbReference>
<proteinExistence type="inferred from homology"/>
<dbReference type="AlphaFoldDB" id="A0A7S8IFQ0"/>
<dbReference type="InterPro" id="IPR006102">
    <property type="entry name" value="Ig-like_GH2"/>
</dbReference>
<dbReference type="RefSeq" id="WP_195171900.1">
    <property type="nucleotide sequence ID" value="NZ_CP062983.1"/>
</dbReference>
<feature type="domain" description="Glycosyl hydrolases family 2 sugar binding" evidence="6">
    <location>
        <begin position="21"/>
        <end position="136"/>
    </location>
</feature>
<dbReference type="InterPro" id="IPR051913">
    <property type="entry name" value="GH2_Domain-Containing"/>
</dbReference>
<name>A0A7S8IFQ0_9CHLR</name>
<dbReference type="Pfam" id="PF00703">
    <property type="entry name" value="Glyco_hydro_2"/>
    <property type="match status" value="1"/>
</dbReference>
<evidence type="ECO:0000313" key="8">
    <source>
        <dbReference type="Proteomes" id="UP000594468"/>
    </source>
</evidence>
<dbReference type="InterPro" id="IPR006104">
    <property type="entry name" value="Glyco_hydro_2_N"/>
</dbReference>
<evidence type="ECO:0000259" key="4">
    <source>
        <dbReference type="Pfam" id="PF00703"/>
    </source>
</evidence>
<dbReference type="GO" id="GO:0004553">
    <property type="term" value="F:hydrolase activity, hydrolyzing O-glycosyl compounds"/>
    <property type="evidence" value="ECO:0007669"/>
    <property type="project" value="InterPro"/>
</dbReference>
<sequence>MSIPRSEYPRPQFVRPDWLCLNGEWQFEIDQADTGLDRGLLERELSDTITVPFCPESKLSGIENLDYLEAVWYRRDVTIPQDWAGQNVLLHFQAVDYDTTVWVNGQEIYRHRGGFSSFSCDISKAAKAGETATIVVRARDSHRLPQPRGKQSRRYGAYGAIYVRTTGIWQTVWMEPVPETALRRPRITPDVANGAFHLEQPISNNTPGLMLKAVLSDEQGEVVSAQAAAYYDLAPRLTLTIPEERRRLWSIEDPHLYDLEISLIDADGNVVDSATSYAGLRSVAIDGKAIKINGEVIFQRLVLDQGYYADGIMTAPSDEALIHDIELSMAAGFNGARLHQKVFEERFLYHADRMGYIVWGEFGDWGCRESHLDATVHQQPTAAYITEWLEVLERDYSHPAIVGWCPLNETWQLLHDRVTALDDVTWGMYLATKAMDTSRPVLDTSGYAHRVIGADVYDSHDYTQDPEKFAENQAGLDQDDPYLNTYGDGRPFSVPYAGQPYFCSEFGGIRWNPEEEEGQGSWGYGERPTTLEEFYDRFERLCAVLLDDPNMFGYCYTQLTDVYQEHNGIYKFDRSGKFDDLARIRAAQVRPAAIEEASKS</sequence>
<dbReference type="Pfam" id="PF02836">
    <property type="entry name" value="Glyco_hydro_2_C"/>
    <property type="match status" value="1"/>
</dbReference>
<dbReference type="InterPro" id="IPR013783">
    <property type="entry name" value="Ig-like_fold"/>
</dbReference>
<evidence type="ECO:0000259" key="5">
    <source>
        <dbReference type="Pfam" id="PF02836"/>
    </source>
</evidence>
<feature type="domain" description="Glycoside hydrolase family 2 catalytic" evidence="5">
    <location>
        <begin position="318"/>
        <end position="472"/>
    </location>
</feature>
<evidence type="ECO:0000256" key="2">
    <source>
        <dbReference type="ARBA" id="ARBA00022801"/>
    </source>
</evidence>
<dbReference type="InterPro" id="IPR006103">
    <property type="entry name" value="Glyco_hydro_2_cat"/>
</dbReference>
<gene>
    <name evidence="7" type="ORF">G4Y79_05500</name>
</gene>
<dbReference type="SUPFAM" id="SSF49303">
    <property type="entry name" value="beta-Galactosidase/glucuronidase domain"/>
    <property type="match status" value="1"/>
</dbReference>
<dbReference type="GO" id="GO:0005975">
    <property type="term" value="P:carbohydrate metabolic process"/>
    <property type="evidence" value="ECO:0007669"/>
    <property type="project" value="InterPro"/>
</dbReference>
<evidence type="ECO:0000259" key="6">
    <source>
        <dbReference type="Pfam" id="PF02837"/>
    </source>
</evidence>
<keyword evidence="8" id="KW-1185">Reference proteome</keyword>
<dbReference type="Proteomes" id="UP000594468">
    <property type="component" value="Chromosome"/>
</dbReference>
<dbReference type="PANTHER" id="PTHR42732">
    <property type="entry name" value="BETA-GALACTOSIDASE"/>
    <property type="match status" value="1"/>
</dbReference>
<keyword evidence="3" id="KW-0326">Glycosidase</keyword>
<organism evidence="7 8">
    <name type="scientific">Phototrophicus methaneseepsis</name>
    <dbReference type="NCBI Taxonomy" id="2710758"/>
    <lineage>
        <taxon>Bacteria</taxon>
        <taxon>Bacillati</taxon>
        <taxon>Chloroflexota</taxon>
        <taxon>Candidatus Thermofontia</taxon>
        <taxon>Phototrophicales</taxon>
        <taxon>Phototrophicaceae</taxon>
        <taxon>Phototrophicus</taxon>
    </lineage>
</organism>
<dbReference type="InterPro" id="IPR036156">
    <property type="entry name" value="Beta-gal/glucu_dom_sf"/>
</dbReference>
<evidence type="ECO:0000256" key="3">
    <source>
        <dbReference type="ARBA" id="ARBA00023295"/>
    </source>
</evidence>
<dbReference type="Pfam" id="PF02837">
    <property type="entry name" value="Glyco_hydro_2_N"/>
    <property type="match status" value="1"/>
</dbReference>
<evidence type="ECO:0000313" key="7">
    <source>
        <dbReference type="EMBL" id="QPC83836.1"/>
    </source>
</evidence>
<dbReference type="PANTHER" id="PTHR42732:SF3">
    <property type="entry name" value="HYDROLASE"/>
    <property type="match status" value="1"/>
</dbReference>
<dbReference type="Gene3D" id="3.20.20.80">
    <property type="entry name" value="Glycosidases"/>
    <property type="match status" value="1"/>
</dbReference>
<keyword evidence="2" id="KW-0378">Hydrolase</keyword>
<dbReference type="SUPFAM" id="SSF49785">
    <property type="entry name" value="Galactose-binding domain-like"/>
    <property type="match status" value="1"/>
</dbReference>
<reference evidence="7 8" key="1">
    <citation type="submission" date="2020-02" db="EMBL/GenBank/DDBJ databases">
        <authorList>
            <person name="Zheng R.K."/>
            <person name="Sun C.M."/>
        </authorList>
    </citation>
    <scope>NUCLEOTIDE SEQUENCE [LARGE SCALE GENOMIC DNA]</scope>
    <source>
        <strain evidence="8">rifampicinis</strain>
    </source>
</reference>
<comment type="similarity">
    <text evidence="1">Belongs to the glycosyl hydrolase 2 family.</text>
</comment>
<dbReference type="SUPFAM" id="SSF51445">
    <property type="entry name" value="(Trans)glycosidases"/>
    <property type="match status" value="1"/>
</dbReference>
<dbReference type="InterPro" id="IPR008979">
    <property type="entry name" value="Galactose-bd-like_sf"/>
</dbReference>
<evidence type="ECO:0000256" key="1">
    <source>
        <dbReference type="ARBA" id="ARBA00007401"/>
    </source>
</evidence>